<sequence length="636" mass="74153">MSEGDSSGTTRVVAIPTAFVHKKVECVGAAFLRYYNIKCHGEDALFQTSESDEKAEEVIFEDNVEYLRSLEPKEWKQQDHYAVLGIKALRYKATDDDIKRAYRQKVLKHHPDKRKAQGEDVRSDDDYFTCITKAYEILGTPLKRRSYDSVDPEFDDAIPTQGEIKKEGFFKAFAKYFQQNARWSEKRNVPLLGDDDSTREQVERFYAFWYEFDSWREFSYMDEEEKEKGADREERRWIEKQNKAARAKLKKEEMARIRTLVDLAYSNDPRIQRFKQEDKDKKLAAKMAKLNAVQAKKAEEDRLIKEAQLAKQKADEAERARIEAARAEREQVKKILRKERKAFRDLCKSNNFYAQNDNENVAHMAAVEKICEAMKVGELQDFIKKLEANGRSAFVKTMKETEEKLEEERRALFDNKKVDDHKAKREAALRAPMEWSSEMTQLLIKAVNLFPAGTNQRWEVVANFLNQHGTFTDDRRFNAKDVLNKAKDLQNTDFSKSNLKKAANEEAFNQFEKENKKTAATVDDDSISKHDPVQKEKKLVNGTAKPKMNGDVSKEVKAEKEKEKEKEKDKEILKEWTKTEQELLEQAMKTFPASTPERWDKIADCLPQRTKKDCMKRYKELVELVKAKKQAANLAK</sequence>
<evidence type="ECO:0000259" key="7">
    <source>
        <dbReference type="PROSITE" id="PS50076"/>
    </source>
</evidence>
<dbReference type="Gene3D" id="1.10.10.60">
    <property type="entry name" value="Homeodomain-like"/>
    <property type="match status" value="2"/>
</dbReference>
<feature type="region of interest" description="Disordered" evidence="6">
    <location>
        <begin position="515"/>
        <end position="572"/>
    </location>
</feature>
<dbReference type="Pfam" id="PF00226">
    <property type="entry name" value="DnaJ"/>
    <property type="match status" value="1"/>
</dbReference>
<protein>
    <recommendedName>
        <fullName evidence="11">DnaJ homolog subfamily C member 2</fullName>
    </recommendedName>
</protein>
<keyword evidence="3" id="KW-0963">Cytoplasm</keyword>
<name>A0ABQ7Q7E8_PLUXY</name>
<proteinExistence type="predicted"/>
<reference evidence="9 10" key="1">
    <citation type="submission" date="2021-06" db="EMBL/GenBank/DDBJ databases">
        <title>A haploid diamondback moth (Plutella xylostella L.) genome assembly resolves 31 chromosomes and identifies a diamide resistance mutation.</title>
        <authorList>
            <person name="Ward C.M."/>
            <person name="Perry K.D."/>
            <person name="Baker G."/>
            <person name="Powis K."/>
            <person name="Heckel D.G."/>
            <person name="Baxter S.W."/>
        </authorList>
    </citation>
    <scope>NUCLEOTIDE SEQUENCE [LARGE SCALE GENOMIC DNA]</scope>
    <source>
        <strain evidence="9 10">LV</strain>
        <tissue evidence="9">Single pupa</tissue>
    </source>
</reference>
<dbReference type="Proteomes" id="UP000823941">
    <property type="component" value="Chromosome 19"/>
</dbReference>
<dbReference type="SUPFAM" id="SSF46689">
    <property type="entry name" value="Homeodomain-like"/>
    <property type="match status" value="1"/>
</dbReference>
<dbReference type="SMART" id="SM00717">
    <property type="entry name" value="SANT"/>
    <property type="match status" value="2"/>
</dbReference>
<dbReference type="InterPro" id="IPR036869">
    <property type="entry name" value="J_dom_sf"/>
</dbReference>
<dbReference type="EMBL" id="JAHIBW010000019">
    <property type="protein sequence ID" value="KAG7301165.1"/>
    <property type="molecule type" value="Genomic_DNA"/>
</dbReference>
<dbReference type="InterPro" id="IPR042569">
    <property type="entry name" value="RAC_head_sf"/>
</dbReference>
<evidence type="ECO:0008006" key="11">
    <source>
        <dbReference type="Google" id="ProtNLM"/>
    </source>
</evidence>
<feature type="compositionally biased region" description="Basic and acidic residues" evidence="6">
    <location>
        <begin position="552"/>
        <end position="572"/>
    </location>
</feature>
<dbReference type="PROSITE" id="PS50076">
    <property type="entry name" value="DNAJ_2"/>
    <property type="match status" value="1"/>
</dbReference>
<dbReference type="InterPro" id="IPR001005">
    <property type="entry name" value="SANT/Myb"/>
</dbReference>
<dbReference type="PRINTS" id="PR00625">
    <property type="entry name" value="JDOMAIN"/>
</dbReference>
<dbReference type="InterPro" id="IPR044634">
    <property type="entry name" value="Zuotin/DnaJC2"/>
</dbReference>
<dbReference type="PANTHER" id="PTHR43999">
    <property type="entry name" value="DNAJ HOMOLOG SUBFAMILY C MEMBER 2"/>
    <property type="match status" value="1"/>
</dbReference>
<evidence type="ECO:0000256" key="6">
    <source>
        <dbReference type="SAM" id="MobiDB-lite"/>
    </source>
</evidence>
<dbReference type="Gene3D" id="1.10.287.110">
    <property type="entry name" value="DnaJ domain"/>
    <property type="match status" value="1"/>
</dbReference>
<dbReference type="Pfam" id="PF23082">
    <property type="entry name" value="Myb_DNA-binding_2"/>
    <property type="match status" value="2"/>
</dbReference>
<keyword evidence="4" id="KW-0143">Chaperone</keyword>
<dbReference type="InterPro" id="IPR032003">
    <property type="entry name" value="RAC_head"/>
</dbReference>
<dbReference type="SMART" id="SM00271">
    <property type="entry name" value="DnaJ"/>
    <property type="match status" value="1"/>
</dbReference>
<dbReference type="PROSITE" id="PS50090">
    <property type="entry name" value="MYB_LIKE"/>
    <property type="match status" value="1"/>
</dbReference>
<dbReference type="InterPro" id="IPR001623">
    <property type="entry name" value="DnaJ_domain"/>
</dbReference>
<evidence type="ECO:0000256" key="1">
    <source>
        <dbReference type="ARBA" id="ARBA00004123"/>
    </source>
</evidence>
<evidence type="ECO:0000256" key="4">
    <source>
        <dbReference type="ARBA" id="ARBA00023186"/>
    </source>
</evidence>
<dbReference type="InterPro" id="IPR009057">
    <property type="entry name" value="Homeodomain-like_sf"/>
</dbReference>
<organism evidence="9 10">
    <name type="scientific">Plutella xylostella</name>
    <name type="common">Diamondback moth</name>
    <name type="synonym">Plutella maculipennis</name>
    <dbReference type="NCBI Taxonomy" id="51655"/>
    <lineage>
        <taxon>Eukaryota</taxon>
        <taxon>Metazoa</taxon>
        <taxon>Ecdysozoa</taxon>
        <taxon>Arthropoda</taxon>
        <taxon>Hexapoda</taxon>
        <taxon>Insecta</taxon>
        <taxon>Pterygota</taxon>
        <taxon>Neoptera</taxon>
        <taxon>Endopterygota</taxon>
        <taxon>Lepidoptera</taxon>
        <taxon>Glossata</taxon>
        <taxon>Ditrysia</taxon>
        <taxon>Yponomeutoidea</taxon>
        <taxon>Plutellidae</taxon>
        <taxon>Plutella</taxon>
    </lineage>
</organism>
<gene>
    <name evidence="9" type="ORF">JYU34_014013</name>
</gene>
<dbReference type="CDD" id="cd00167">
    <property type="entry name" value="SANT"/>
    <property type="match status" value="1"/>
</dbReference>
<dbReference type="PANTHER" id="PTHR43999:SF1">
    <property type="entry name" value="DNAJ HOMOLOG SUBFAMILY C MEMBER 2"/>
    <property type="match status" value="1"/>
</dbReference>
<dbReference type="Pfam" id="PF16717">
    <property type="entry name" value="RAC_head"/>
    <property type="match status" value="1"/>
</dbReference>
<evidence type="ECO:0000256" key="2">
    <source>
        <dbReference type="ARBA" id="ARBA00004496"/>
    </source>
</evidence>
<dbReference type="Gene3D" id="1.10.8.840">
    <property type="entry name" value="Ribosome-associated complex head domain"/>
    <property type="match status" value="1"/>
</dbReference>
<feature type="coiled-coil region" evidence="5">
    <location>
        <begin position="290"/>
        <end position="342"/>
    </location>
</feature>
<accession>A0ABQ7Q7E8</accession>
<evidence type="ECO:0000313" key="10">
    <source>
        <dbReference type="Proteomes" id="UP000823941"/>
    </source>
</evidence>
<comment type="caution">
    <text evidence="9">The sequence shown here is derived from an EMBL/GenBank/DDBJ whole genome shotgun (WGS) entry which is preliminary data.</text>
</comment>
<dbReference type="Pfam" id="PF21884">
    <property type="entry name" value="ZUO1-like_ZHD"/>
    <property type="match status" value="1"/>
</dbReference>
<dbReference type="InterPro" id="IPR054076">
    <property type="entry name" value="ZUO1-like_ZHD"/>
</dbReference>
<keyword evidence="10" id="KW-1185">Reference proteome</keyword>
<dbReference type="CDD" id="cd06257">
    <property type="entry name" value="DnaJ"/>
    <property type="match status" value="1"/>
</dbReference>
<keyword evidence="5" id="KW-0175">Coiled coil</keyword>
<evidence type="ECO:0000313" key="9">
    <source>
        <dbReference type="EMBL" id="KAG7301165.1"/>
    </source>
</evidence>
<feature type="domain" description="J" evidence="7">
    <location>
        <begin position="79"/>
        <end position="151"/>
    </location>
</feature>
<evidence type="ECO:0000259" key="8">
    <source>
        <dbReference type="PROSITE" id="PS50090"/>
    </source>
</evidence>
<feature type="compositionally biased region" description="Basic and acidic residues" evidence="6">
    <location>
        <begin position="526"/>
        <end position="539"/>
    </location>
</feature>
<evidence type="ECO:0000256" key="3">
    <source>
        <dbReference type="ARBA" id="ARBA00022490"/>
    </source>
</evidence>
<dbReference type="SUPFAM" id="SSF46565">
    <property type="entry name" value="Chaperone J-domain"/>
    <property type="match status" value="1"/>
</dbReference>
<comment type="subcellular location">
    <subcellularLocation>
        <location evidence="2">Cytoplasm</location>
    </subcellularLocation>
    <subcellularLocation>
        <location evidence="1">Nucleus</location>
    </subcellularLocation>
</comment>
<evidence type="ECO:0000256" key="5">
    <source>
        <dbReference type="SAM" id="Coils"/>
    </source>
</evidence>
<feature type="domain" description="Myb-like" evidence="8">
    <location>
        <begin position="576"/>
        <end position="622"/>
    </location>
</feature>